<reference evidence="8 10" key="2">
    <citation type="journal article" date="2020" name="Int. J. Syst. Evol. Microbiol.">
        <title>Vagococcus xieshaowenii sp. nov., isolated from snow finch (Montifringilla taczanowskii) cloacal content.</title>
        <authorList>
            <person name="Ge Y."/>
            <person name="Yang J."/>
            <person name="Lai X.H."/>
            <person name="Zhang G."/>
            <person name="Jin D."/>
            <person name="Lu S."/>
            <person name="Wang B."/>
            <person name="Huang Y."/>
            <person name="Huang Y."/>
            <person name="Ren Z."/>
            <person name="Zhang X."/>
            <person name="Xu J."/>
        </authorList>
    </citation>
    <scope>NUCLEOTIDE SEQUENCE [LARGE SCALE GENOMIC DNA]</scope>
    <source>
        <strain evidence="8">Personal::cf-49</strain>
        <strain evidence="10">personal::cf-49</strain>
    </source>
</reference>
<evidence type="ECO:0000313" key="8">
    <source>
        <dbReference type="EMBL" id="QCA28534.1"/>
    </source>
</evidence>
<evidence type="ECO:0000256" key="5">
    <source>
        <dbReference type="ARBA" id="ARBA00022989"/>
    </source>
</evidence>
<keyword evidence="6 7" id="KW-0472">Membrane</keyword>
<gene>
    <name evidence="9" type="ORF">E4031_07675</name>
    <name evidence="8" type="ORF">E4Z98_04100</name>
</gene>
<feature type="transmembrane region" description="Helical" evidence="7">
    <location>
        <begin position="52"/>
        <end position="74"/>
    </location>
</feature>
<evidence type="ECO:0000313" key="10">
    <source>
        <dbReference type="Proteomes" id="UP000296883"/>
    </source>
</evidence>
<evidence type="ECO:0000256" key="1">
    <source>
        <dbReference type="ARBA" id="ARBA00004651"/>
    </source>
</evidence>
<keyword evidence="5 7" id="KW-1133">Transmembrane helix</keyword>
<dbReference type="PANTHER" id="PTHR33884:SF3">
    <property type="entry name" value="UPF0410 PROTEIN YMGE"/>
    <property type="match status" value="1"/>
</dbReference>
<dbReference type="AlphaFoldDB" id="A0AAJ5JQF4"/>
<dbReference type="EMBL" id="SRHU01000024">
    <property type="protein sequence ID" value="TFZ40658.1"/>
    <property type="molecule type" value="Genomic_DNA"/>
</dbReference>
<evidence type="ECO:0000256" key="3">
    <source>
        <dbReference type="ARBA" id="ARBA00022475"/>
    </source>
</evidence>
<evidence type="ECO:0000313" key="11">
    <source>
        <dbReference type="Proteomes" id="UP000297725"/>
    </source>
</evidence>
<evidence type="ECO:0000313" key="9">
    <source>
        <dbReference type="EMBL" id="TFZ40658.1"/>
    </source>
</evidence>
<dbReference type="Proteomes" id="UP000296883">
    <property type="component" value="Chromosome"/>
</dbReference>
<protein>
    <submittedName>
        <fullName evidence="9">GlsB/YeaQ/YmgE family stress response membrane protein</fullName>
    </submittedName>
</protein>
<dbReference type="Pfam" id="PF04226">
    <property type="entry name" value="Transgly_assoc"/>
    <property type="match status" value="1"/>
</dbReference>
<dbReference type="GO" id="GO:0005886">
    <property type="term" value="C:plasma membrane"/>
    <property type="evidence" value="ECO:0007669"/>
    <property type="project" value="UniProtKB-SubCell"/>
</dbReference>
<reference evidence="9 11" key="1">
    <citation type="submission" date="2019-03" db="EMBL/GenBank/DDBJ databases">
        <title>Vagococcus sp. was isolated fron gut of Carduelis flavirostris.</title>
        <authorList>
            <person name="Ge Y."/>
        </authorList>
    </citation>
    <scope>NUCLEOTIDE SEQUENCE [LARGE SCALE GENOMIC DNA]</scope>
    <source>
        <strain evidence="9 11">CF-210</strain>
    </source>
</reference>
<dbReference type="RefSeq" id="WP_135254864.1">
    <property type="nucleotide sequence ID" value="NZ_CP038865.1"/>
</dbReference>
<proteinExistence type="inferred from homology"/>
<keyword evidence="3" id="KW-1003">Cell membrane</keyword>
<keyword evidence="10" id="KW-1185">Reference proteome</keyword>
<accession>A0AAJ5JQF4</accession>
<name>A0AAJ5JQF4_9ENTE</name>
<comment type="subcellular location">
    <subcellularLocation>
        <location evidence="1">Cell membrane</location>
        <topology evidence="1">Multi-pass membrane protein</topology>
    </subcellularLocation>
</comment>
<evidence type="ECO:0000256" key="2">
    <source>
        <dbReference type="ARBA" id="ARBA00011006"/>
    </source>
</evidence>
<dbReference type="PANTHER" id="PTHR33884">
    <property type="entry name" value="UPF0410 PROTEIN YMGE"/>
    <property type="match status" value="1"/>
</dbReference>
<evidence type="ECO:0000256" key="7">
    <source>
        <dbReference type="SAM" id="Phobius"/>
    </source>
</evidence>
<organism evidence="9 11">
    <name type="scientific">Vagococcus xieshaowenii</name>
    <dbReference type="NCBI Taxonomy" id="2562451"/>
    <lineage>
        <taxon>Bacteria</taxon>
        <taxon>Bacillati</taxon>
        <taxon>Bacillota</taxon>
        <taxon>Bacilli</taxon>
        <taxon>Lactobacillales</taxon>
        <taxon>Enterococcaceae</taxon>
        <taxon>Vagococcus</taxon>
    </lineage>
</organism>
<dbReference type="InterPro" id="IPR007341">
    <property type="entry name" value="Transgly_assoc"/>
</dbReference>
<evidence type="ECO:0000256" key="6">
    <source>
        <dbReference type="ARBA" id="ARBA00023136"/>
    </source>
</evidence>
<keyword evidence="4 7" id="KW-0812">Transmembrane</keyword>
<evidence type="ECO:0000256" key="4">
    <source>
        <dbReference type="ARBA" id="ARBA00022692"/>
    </source>
</evidence>
<dbReference type="Proteomes" id="UP000297725">
    <property type="component" value="Unassembled WGS sequence"/>
</dbReference>
<sequence>MLWSLVVGALIGAIAGSITKKSGSMNLITKTIAGLLGSVIGQSLLGARGPHLAGMAIIPSVIGAIILILGVSYFRRNR</sequence>
<comment type="similarity">
    <text evidence="2">Belongs to the UPF0410 family.</text>
</comment>
<dbReference type="EMBL" id="CP038865">
    <property type="protein sequence ID" value="QCA28534.1"/>
    <property type="molecule type" value="Genomic_DNA"/>
</dbReference>